<sequence length="40" mass="4506">MPKGALFHLHCLTRGEEEQVFHIENGVQVFVSNQAEPVTL</sequence>
<dbReference type="Proteomes" id="UP000070319">
    <property type="component" value="Unassembled WGS sequence"/>
</dbReference>
<dbReference type="EMBL" id="LTDF01000072">
    <property type="protein sequence ID" value="KXT51729.1"/>
    <property type="molecule type" value="Genomic_DNA"/>
</dbReference>
<name>A0A139LJW7_9BACE</name>
<protein>
    <submittedName>
        <fullName evidence="1">Uncharacterized protein</fullName>
    </submittedName>
</protein>
<proteinExistence type="predicted"/>
<accession>A0A139LJW7</accession>
<evidence type="ECO:0000313" key="2">
    <source>
        <dbReference type="Proteomes" id="UP000070319"/>
    </source>
</evidence>
<gene>
    <name evidence="1" type="ORF">HMPREF2531_01779</name>
</gene>
<comment type="caution">
    <text evidence="1">The sequence shown here is derived from an EMBL/GenBank/DDBJ whole genome shotgun (WGS) entry which is preliminary data.</text>
</comment>
<dbReference type="AlphaFoldDB" id="A0A139LJW7"/>
<dbReference type="PATRIC" id="fig|329854.7.peg.1809"/>
<evidence type="ECO:0000313" key="1">
    <source>
        <dbReference type="EMBL" id="KXT51729.1"/>
    </source>
</evidence>
<organism evidence="1">
    <name type="scientific">Bacteroides intestinalis</name>
    <dbReference type="NCBI Taxonomy" id="329854"/>
    <lineage>
        <taxon>Bacteria</taxon>
        <taxon>Pseudomonadati</taxon>
        <taxon>Bacteroidota</taxon>
        <taxon>Bacteroidia</taxon>
        <taxon>Bacteroidales</taxon>
        <taxon>Bacteroidaceae</taxon>
        <taxon>Bacteroides</taxon>
    </lineage>
</organism>
<reference evidence="1 2" key="1">
    <citation type="submission" date="2016-02" db="EMBL/GenBank/DDBJ databases">
        <authorList>
            <person name="Wen L."/>
            <person name="He K."/>
            <person name="Yang H."/>
        </authorList>
    </citation>
    <scope>NUCLEOTIDE SEQUENCE [LARGE SCALE GENOMIC DNA]</scope>
    <source>
        <strain evidence="1 2">KLE1704</strain>
    </source>
</reference>